<evidence type="ECO:0000256" key="4">
    <source>
        <dbReference type="ARBA" id="ARBA00022989"/>
    </source>
</evidence>
<feature type="transmembrane region" description="Helical" evidence="6">
    <location>
        <begin position="224"/>
        <end position="246"/>
    </location>
</feature>
<dbReference type="PANTHER" id="PTHR21716:SF4">
    <property type="entry name" value="TRANSMEMBRANE PROTEIN 245"/>
    <property type="match status" value="1"/>
</dbReference>
<protein>
    <submittedName>
        <fullName evidence="7">Predicted PurR-regulated permease PerM</fullName>
    </submittedName>
</protein>
<feature type="transmembrane region" description="Helical" evidence="6">
    <location>
        <begin position="315"/>
        <end position="340"/>
    </location>
</feature>
<evidence type="ECO:0000313" key="7">
    <source>
        <dbReference type="EMBL" id="SIN72145.1"/>
    </source>
</evidence>
<dbReference type="InterPro" id="IPR002549">
    <property type="entry name" value="AI-2E-like"/>
</dbReference>
<comment type="subcellular location">
    <subcellularLocation>
        <location evidence="1">Membrane</location>
        <topology evidence="1">Multi-pass membrane protein</topology>
    </subcellularLocation>
</comment>
<feature type="transmembrane region" description="Helical" evidence="6">
    <location>
        <begin position="50"/>
        <end position="71"/>
    </location>
</feature>
<gene>
    <name evidence="7" type="ORF">SAMN05443662_0291</name>
</gene>
<evidence type="ECO:0000256" key="2">
    <source>
        <dbReference type="ARBA" id="ARBA00009773"/>
    </source>
</evidence>
<keyword evidence="8" id="KW-1185">Reference proteome</keyword>
<evidence type="ECO:0000256" key="1">
    <source>
        <dbReference type="ARBA" id="ARBA00004141"/>
    </source>
</evidence>
<feature type="transmembrane region" description="Helical" evidence="6">
    <location>
        <begin position="147"/>
        <end position="163"/>
    </location>
</feature>
<evidence type="ECO:0000256" key="6">
    <source>
        <dbReference type="SAM" id="Phobius"/>
    </source>
</evidence>
<keyword evidence="5 6" id="KW-0472">Membrane</keyword>
<dbReference type="STRING" id="364032.SAMN05443662_0291"/>
<evidence type="ECO:0000256" key="3">
    <source>
        <dbReference type="ARBA" id="ARBA00022692"/>
    </source>
</evidence>
<name>A0A1N6DMZ7_9GAMM</name>
<evidence type="ECO:0000256" key="5">
    <source>
        <dbReference type="ARBA" id="ARBA00023136"/>
    </source>
</evidence>
<dbReference type="AlphaFoldDB" id="A0A1N6DMZ7"/>
<organism evidence="7 8">
    <name type="scientific">Sulfurivirga caldicuralii</name>
    <dbReference type="NCBI Taxonomy" id="364032"/>
    <lineage>
        <taxon>Bacteria</taxon>
        <taxon>Pseudomonadati</taxon>
        <taxon>Pseudomonadota</taxon>
        <taxon>Gammaproteobacteria</taxon>
        <taxon>Thiotrichales</taxon>
        <taxon>Piscirickettsiaceae</taxon>
        <taxon>Sulfurivirga</taxon>
    </lineage>
</organism>
<accession>A0A1N6DMZ7</accession>
<keyword evidence="3 6" id="KW-0812">Transmembrane</keyword>
<keyword evidence="4 6" id="KW-1133">Transmembrane helix</keyword>
<dbReference type="PANTHER" id="PTHR21716">
    <property type="entry name" value="TRANSMEMBRANE PROTEIN"/>
    <property type="match status" value="1"/>
</dbReference>
<sequence length="351" mass="38066">MLSLIILALLALVWLFAPFWEALFLAAILATATYRGYERLLARLQRAEVAALVMTLLMLFAVVLPLAYLLVKVSVQAGSFYGQAQSWLAGGEPRTLLSQLMQWLPLDEETQQMLLAQLRDKAGMLLGWVQTAVVGTIKVLLGSTAHFFTFIALAMFALFFFYRDGQAIARHVMVLSPLENSLDRLMIDRFTSLSTVLALSVVGVALLQGLSFALLAWLLGLPGLFIGVGVAVASFIPVVGAALVWLPLAVWLATQGQLLSAAVIAVWGAAGAGFLIDNIARPWLIVQISRHLPQTQALAVSSHTFLTVLSTLAGLIHFGVLGLFFGPVIAAMAITVFEVYEAKHGERLDRH</sequence>
<feature type="transmembrane region" description="Helical" evidence="6">
    <location>
        <begin position="196"/>
        <end position="218"/>
    </location>
</feature>
<dbReference type="Pfam" id="PF01594">
    <property type="entry name" value="AI-2E_transport"/>
    <property type="match status" value="1"/>
</dbReference>
<comment type="similarity">
    <text evidence="2">Belongs to the autoinducer-2 exporter (AI-2E) (TC 2.A.86) family.</text>
</comment>
<feature type="transmembrane region" description="Helical" evidence="6">
    <location>
        <begin position="258"/>
        <end position="276"/>
    </location>
</feature>
<dbReference type="Proteomes" id="UP000198461">
    <property type="component" value="Unassembled WGS sequence"/>
</dbReference>
<dbReference type="GO" id="GO:0016020">
    <property type="term" value="C:membrane"/>
    <property type="evidence" value="ECO:0007669"/>
    <property type="project" value="UniProtKB-SubCell"/>
</dbReference>
<dbReference type="EMBL" id="FSRE01000001">
    <property type="protein sequence ID" value="SIN72145.1"/>
    <property type="molecule type" value="Genomic_DNA"/>
</dbReference>
<evidence type="ECO:0000313" key="8">
    <source>
        <dbReference type="Proteomes" id="UP000198461"/>
    </source>
</evidence>
<proteinExistence type="inferred from homology"/>
<reference evidence="7 8" key="1">
    <citation type="submission" date="2016-11" db="EMBL/GenBank/DDBJ databases">
        <authorList>
            <person name="Jaros S."/>
            <person name="Januszkiewicz K."/>
            <person name="Wedrychowicz H."/>
        </authorList>
    </citation>
    <scope>NUCLEOTIDE SEQUENCE [LARGE SCALE GENOMIC DNA]</scope>
    <source>
        <strain evidence="7 8">DSM 17737</strain>
    </source>
</reference>